<reference evidence="1 2" key="1">
    <citation type="submission" date="2020-04" db="EMBL/GenBank/DDBJ databases">
        <title>Perkinsus olseni comparative genomics.</title>
        <authorList>
            <person name="Bogema D.R."/>
        </authorList>
    </citation>
    <scope>NUCLEOTIDE SEQUENCE [LARGE SCALE GENOMIC DNA]</scope>
    <source>
        <strain evidence="1">ATCC PRA-31</strain>
    </source>
</reference>
<accession>A0A7J6L469</accession>
<evidence type="ECO:0000313" key="1">
    <source>
        <dbReference type="EMBL" id="KAF4653681.1"/>
    </source>
</evidence>
<gene>
    <name evidence="1" type="ORF">FOL46_009054</name>
</gene>
<name>A0A7J6L469_PEROL</name>
<sequence length="183" mass="19636">MNVARMAYVTITEGDSFRRFERNPSVLALSGALVGDLNHSRKFISSFAVCLKKELLARLSYLITAPRGCFGDKPSPMGAATDKVTLGRRTLQAASVSTLIDGKITVYLVGAPPAITKTGAALAKLLLETIEAVGLPRDFVKQNCVSLSTDGEYVNLGVGDKLNALLGLEEVSILRYSYDRPSP</sequence>
<dbReference type="AlphaFoldDB" id="A0A7J6L469"/>
<comment type="caution">
    <text evidence="1">The sequence shown here is derived from an EMBL/GenBank/DDBJ whole genome shotgun (WGS) entry which is preliminary data.</text>
</comment>
<evidence type="ECO:0000313" key="2">
    <source>
        <dbReference type="Proteomes" id="UP000572268"/>
    </source>
</evidence>
<proteinExistence type="predicted"/>
<dbReference type="EMBL" id="JABANN010000786">
    <property type="protein sequence ID" value="KAF4653681.1"/>
    <property type="molecule type" value="Genomic_DNA"/>
</dbReference>
<organism evidence="1 2">
    <name type="scientific">Perkinsus olseni</name>
    <name type="common">Perkinsus atlanticus</name>
    <dbReference type="NCBI Taxonomy" id="32597"/>
    <lineage>
        <taxon>Eukaryota</taxon>
        <taxon>Sar</taxon>
        <taxon>Alveolata</taxon>
        <taxon>Perkinsozoa</taxon>
        <taxon>Perkinsea</taxon>
        <taxon>Perkinsida</taxon>
        <taxon>Perkinsidae</taxon>
        <taxon>Perkinsus</taxon>
    </lineage>
</organism>
<dbReference type="Proteomes" id="UP000572268">
    <property type="component" value="Unassembled WGS sequence"/>
</dbReference>
<protein>
    <submittedName>
        <fullName evidence="1">Uncharacterized protein</fullName>
    </submittedName>
</protein>